<feature type="compositionally biased region" description="Basic residues" evidence="1">
    <location>
        <begin position="1"/>
        <end position="11"/>
    </location>
</feature>
<evidence type="ECO:0000256" key="1">
    <source>
        <dbReference type="SAM" id="MobiDB-lite"/>
    </source>
</evidence>
<reference evidence="2 3" key="1">
    <citation type="journal article" date="2016" name="Mol. Biol. Evol.">
        <title>Comparative Genomics of Early-Diverging Mushroom-Forming Fungi Provides Insights into the Origins of Lignocellulose Decay Capabilities.</title>
        <authorList>
            <person name="Nagy L.G."/>
            <person name="Riley R."/>
            <person name="Tritt A."/>
            <person name="Adam C."/>
            <person name="Daum C."/>
            <person name="Floudas D."/>
            <person name="Sun H."/>
            <person name="Yadav J.S."/>
            <person name="Pangilinan J."/>
            <person name="Larsson K.H."/>
            <person name="Matsuura K."/>
            <person name="Barry K."/>
            <person name="Labutti K."/>
            <person name="Kuo R."/>
            <person name="Ohm R.A."/>
            <person name="Bhattacharya S.S."/>
            <person name="Shirouzu T."/>
            <person name="Yoshinaga Y."/>
            <person name="Martin F.M."/>
            <person name="Grigoriev I.V."/>
            <person name="Hibbett D.S."/>
        </authorList>
    </citation>
    <scope>NUCLEOTIDE SEQUENCE [LARGE SCALE GENOMIC DNA]</scope>
    <source>
        <strain evidence="2 3">HHB12733</strain>
    </source>
</reference>
<dbReference type="Proteomes" id="UP000076842">
    <property type="component" value="Unassembled WGS sequence"/>
</dbReference>
<organism evidence="2 3">
    <name type="scientific">Calocera cornea HHB12733</name>
    <dbReference type="NCBI Taxonomy" id="1353952"/>
    <lineage>
        <taxon>Eukaryota</taxon>
        <taxon>Fungi</taxon>
        <taxon>Dikarya</taxon>
        <taxon>Basidiomycota</taxon>
        <taxon>Agaricomycotina</taxon>
        <taxon>Dacrymycetes</taxon>
        <taxon>Dacrymycetales</taxon>
        <taxon>Dacrymycetaceae</taxon>
        <taxon>Calocera</taxon>
    </lineage>
</organism>
<name>A0A165F9M3_9BASI</name>
<keyword evidence="3" id="KW-1185">Reference proteome</keyword>
<dbReference type="AlphaFoldDB" id="A0A165F9M3"/>
<dbReference type="InParanoid" id="A0A165F9M3"/>
<dbReference type="EMBL" id="KV423977">
    <property type="protein sequence ID" value="KZT56434.1"/>
    <property type="molecule type" value="Genomic_DNA"/>
</dbReference>
<feature type="region of interest" description="Disordered" evidence="1">
    <location>
        <begin position="1"/>
        <end position="31"/>
    </location>
</feature>
<proteinExistence type="predicted"/>
<evidence type="ECO:0000313" key="2">
    <source>
        <dbReference type="EMBL" id="KZT56434.1"/>
    </source>
</evidence>
<accession>A0A165F9M3</accession>
<gene>
    <name evidence="2" type="ORF">CALCODRAFT_497357</name>
</gene>
<sequence length="57" mass="6360">MPSRCGKRSHPSRPCPSIARSQNQGAGPASRISIAWVWKRKKLQLRRSARFALAQSS</sequence>
<protein>
    <submittedName>
        <fullName evidence="2">Uncharacterized protein</fullName>
    </submittedName>
</protein>
<evidence type="ECO:0000313" key="3">
    <source>
        <dbReference type="Proteomes" id="UP000076842"/>
    </source>
</evidence>